<feature type="compositionally biased region" description="Acidic residues" evidence="4">
    <location>
        <begin position="29"/>
        <end position="55"/>
    </location>
</feature>
<accession>A0A841PS37</accession>
<dbReference type="InterPro" id="IPR000914">
    <property type="entry name" value="SBP_5_dom"/>
</dbReference>
<evidence type="ECO:0000256" key="2">
    <source>
        <dbReference type="ARBA" id="ARBA00022448"/>
    </source>
</evidence>
<evidence type="ECO:0000256" key="1">
    <source>
        <dbReference type="ARBA" id="ARBA00005695"/>
    </source>
</evidence>
<reference evidence="7 8" key="1">
    <citation type="submission" date="2020-08" db="EMBL/GenBank/DDBJ databases">
        <title>Genomic Encyclopedia of Type Strains, Phase IV (KMG-IV): sequencing the most valuable type-strain genomes for metagenomic binning, comparative biology and taxonomic classification.</title>
        <authorList>
            <person name="Goeker M."/>
        </authorList>
    </citation>
    <scope>NUCLEOTIDE SEQUENCE [LARGE SCALE GENOMIC DNA]</scope>
    <source>
        <strain evidence="7 8">DSM 21769</strain>
    </source>
</reference>
<dbReference type="EMBL" id="JACHHJ010000003">
    <property type="protein sequence ID" value="MBB6450614.1"/>
    <property type="molecule type" value="Genomic_DNA"/>
</dbReference>
<dbReference type="RefSeq" id="WP_184404667.1">
    <property type="nucleotide sequence ID" value="NZ_JACHHJ010000003.1"/>
</dbReference>
<name>A0A841PS37_9BACL</name>
<feature type="signal peptide" evidence="5">
    <location>
        <begin position="1"/>
        <end position="22"/>
    </location>
</feature>
<dbReference type="PROSITE" id="PS51257">
    <property type="entry name" value="PROKAR_LIPOPROTEIN"/>
    <property type="match status" value="1"/>
</dbReference>
<dbReference type="GO" id="GO:1904680">
    <property type="term" value="F:peptide transmembrane transporter activity"/>
    <property type="evidence" value="ECO:0007669"/>
    <property type="project" value="TreeGrafter"/>
</dbReference>
<gene>
    <name evidence="7" type="ORF">HNR44_002597</name>
</gene>
<feature type="domain" description="Solute-binding protein family 5" evidence="6">
    <location>
        <begin position="107"/>
        <end position="474"/>
    </location>
</feature>
<dbReference type="AlphaFoldDB" id="A0A841PS37"/>
<dbReference type="InterPro" id="IPR030678">
    <property type="entry name" value="Peptide/Ni-bd"/>
</dbReference>
<keyword evidence="8" id="KW-1185">Reference proteome</keyword>
<dbReference type="GO" id="GO:0043190">
    <property type="term" value="C:ATP-binding cassette (ABC) transporter complex"/>
    <property type="evidence" value="ECO:0007669"/>
    <property type="project" value="InterPro"/>
</dbReference>
<evidence type="ECO:0000313" key="7">
    <source>
        <dbReference type="EMBL" id="MBB6450614.1"/>
    </source>
</evidence>
<proteinExistence type="inferred from homology"/>
<evidence type="ECO:0000259" key="6">
    <source>
        <dbReference type="Pfam" id="PF00496"/>
    </source>
</evidence>
<dbReference type="Gene3D" id="3.90.76.10">
    <property type="entry name" value="Dipeptide-binding Protein, Domain 1"/>
    <property type="match status" value="1"/>
</dbReference>
<feature type="region of interest" description="Disordered" evidence="4">
    <location>
        <begin position="29"/>
        <end position="78"/>
    </location>
</feature>
<evidence type="ECO:0000256" key="4">
    <source>
        <dbReference type="SAM" id="MobiDB-lite"/>
    </source>
</evidence>
<dbReference type="Proteomes" id="UP000568839">
    <property type="component" value="Unassembled WGS sequence"/>
</dbReference>
<feature type="chain" id="PRO_5039497825" evidence="5">
    <location>
        <begin position="23"/>
        <end position="562"/>
    </location>
</feature>
<dbReference type="GO" id="GO:0042597">
    <property type="term" value="C:periplasmic space"/>
    <property type="evidence" value="ECO:0007669"/>
    <property type="project" value="UniProtKB-ARBA"/>
</dbReference>
<dbReference type="Gene3D" id="3.40.190.10">
    <property type="entry name" value="Periplasmic binding protein-like II"/>
    <property type="match status" value="1"/>
</dbReference>
<comment type="caution">
    <text evidence="7">The sequence shown here is derived from an EMBL/GenBank/DDBJ whole genome shotgun (WGS) entry which is preliminary data.</text>
</comment>
<dbReference type="GO" id="GO:0015833">
    <property type="term" value="P:peptide transport"/>
    <property type="evidence" value="ECO:0007669"/>
    <property type="project" value="TreeGrafter"/>
</dbReference>
<protein>
    <submittedName>
        <fullName evidence="7">Peptide/nickel transport system substrate-binding protein</fullName>
    </submittedName>
</protein>
<keyword evidence="3 5" id="KW-0732">Signal</keyword>
<sequence length="562" mass="62803">MGKKAYWLFLSMVLALGLVLTACNGGGEDVDTEGGDDADPAGEDEGEDAAEDENGEAAGEPQEGGEIIIGQPGEPNNLHSAYASDTQSTDIVRMIHAGVLRYNEDMEMEPDVAAEMPEVSEDGLTYTIELRDDVYFHDGEQLTADDVVFTYEVFLDDDYTGNRITQFDRVDHIEATDEFEVTIELSEPDAALEASALGFEIMPEHILGDVAADEQEDHEFSTSDAVVGAGPLQLAEWDHGTSLTLEAHDEYHGEGPYLDTVTLRLAEDANAILAMLQAGEVDHANIRPQDLETAEAIDGVTVVAETGYNYNYIGWNHDRPPFDDPGVRRAMTMAIDREAIIDGVLQGHAEIAHFPHHPMSWAYSDDIEEVPYDPEGAVELLEEAGFEQNEEGQMEYEGEPFSFELLTNQESHARVDWVVVVQDMLADIGIDVQTDTMEFGAYLDRIQPPNWDFDAIAGAWSLGIDPDPEPLWHSDNYEQGQNNIHYNSEEFDELAEDNRSFVDQDERAEAIQAAYAQVTEDQAYTFMYYPDIHQAHIDEIQGFQMSPRGDYFRIEEWWVEEE</sequence>
<organism evidence="7 8">
    <name type="scientific">Geomicrobium halophilum</name>
    <dbReference type="NCBI Taxonomy" id="549000"/>
    <lineage>
        <taxon>Bacteria</taxon>
        <taxon>Bacillati</taxon>
        <taxon>Bacillota</taxon>
        <taxon>Bacilli</taxon>
        <taxon>Bacillales</taxon>
        <taxon>Geomicrobium</taxon>
    </lineage>
</organism>
<evidence type="ECO:0000313" key="8">
    <source>
        <dbReference type="Proteomes" id="UP000568839"/>
    </source>
</evidence>
<feature type="compositionally biased region" description="Low complexity" evidence="4">
    <location>
        <begin position="56"/>
        <end position="76"/>
    </location>
</feature>
<dbReference type="Pfam" id="PF00496">
    <property type="entry name" value="SBP_bac_5"/>
    <property type="match status" value="1"/>
</dbReference>
<dbReference type="Gene3D" id="3.10.105.10">
    <property type="entry name" value="Dipeptide-binding Protein, Domain 3"/>
    <property type="match status" value="1"/>
</dbReference>
<dbReference type="PIRSF" id="PIRSF002741">
    <property type="entry name" value="MppA"/>
    <property type="match status" value="1"/>
</dbReference>
<keyword evidence="2" id="KW-0813">Transport</keyword>
<dbReference type="PANTHER" id="PTHR30290:SF9">
    <property type="entry name" value="OLIGOPEPTIDE-BINDING PROTEIN APPA"/>
    <property type="match status" value="1"/>
</dbReference>
<dbReference type="SUPFAM" id="SSF53850">
    <property type="entry name" value="Periplasmic binding protein-like II"/>
    <property type="match status" value="1"/>
</dbReference>
<dbReference type="InterPro" id="IPR039424">
    <property type="entry name" value="SBP_5"/>
</dbReference>
<evidence type="ECO:0000256" key="5">
    <source>
        <dbReference type="SAM" id="SignalP"/>
    </source>
</evidence>
<dbReference type="PANTHER" id="PTHR30290">
    <property type="entry name" value="PERIPLASMIC BINDING COMPONENT OF ABC TRANSPORTER"/>
    <property type="match status" value="1"/>
</dbReference>
<comment type="similarity">
    <text evidence="1">Belongs to the bacterial solute-binding protein 5 family.</text>
</comment>
<evidence type="ECO:0000256" key="3">
    <source>
        <dbReference type="ARBA" id="ARBA00022729"/>
    </source>
</evidence>